<protein>
    <recommendedName>
        <fullName evidence="4">Lysine-specific metallo-endopeptidase domain-containing protein</fullName>
    </recommendedName>
</protein>
<reference evidence="2" key="1">
    <citation type="journal article" date="2020" name="Stud. Mycol.">
        <title>101 Dothideomycetes genomes: a test case for predicting lifestyles and emergence of pathogens.</title>
        <authorList>
            <person name="Haridas S."/>
            <person name="Albert R."/>
            <person name="Binder M."/>
            <person name="Bloem J."/>
            <person name="Labutti K."/>
            <person name="Salamov A."/>
            <person name="Andreopoulos B."/>
            <person name="Baker S."/>
            <person name="Barry K."/>
            <person name="Bills G."/>
            <person name="Bluhm B."/>
            <person name="Cannon C."/>
            <person name="Castanera R."/>
            <person name="Culley D."/>
            <person name="Daum C."/>
            <person name="Ezra D."/>
            <person name="Gonzalez J."/>
            <person name="Henrissat B."/>
            <person name="Kuo A."/>
            <person name="Liang C."/>
            <person name="Lipzen A."/>
            <person name="Lutzoni F."/>
            <person name="Magnuson J."/>
            <person name="Mondo S."/>
            <person name="Nolan M."/>
            <person name="Ohm R."/>
            <person name="Pangilinan J."/>
            <person name="Park H.-J."/>
            <person name="Ramirez L."/>
            <person name="Alfaro M."/>
            <person name="Sun H."/>
            <person name="Tritt A."/>
            <person name="Yoshinaga Y."/>
            <person name="Zwiers L.-H."/>
            <person name="Turgeon B."/>
            <person name="Goodwin S."/>
            <person name="Spatafora J."/>
            <person name="Crous P."/>
            <person name="Grigoriev I."/>
        </authorList>
    </citation>
    <scope>NUCLEOTIDE SEQUENCE</scope>
    <source>
        <strain evidence="2">CBS 207.26</strain>
    </source>
</reference>
<dbReference type="AlphaFoldDB" id="A0A6A6DE35"/>
<organism evidence="2 3">
    <name type="scientific">Zopfia rhizophila CBS 207.26</name>
    <dbReference type="NCBI Taxonomy" id="1314779"/>
    <lineage>
        <taxon>Eukaryota</taxon>
        <taxon>Fungi</taxon>
        <taxon>Dikarya</taxon>
        <taxon>Ascomycota</taxon>
        <taxon>Pezizomycotina</taxon>
        <taxon>Dothideomycetes</taxon>
        <taxon>Dothideomycetes incertae sedis</taxon>
        <taxon>Zopfiaceae</taxon>
        <taxon>Zopfia</taxon>
    </lineage>
</organism>
<dbReference type="GO" id="GO:0008237">
    <property type="term" value="F:metallopeptidase activity"/>
    <property type="evidence" value="ECO:0007669"/>
    <property type="project" value="InterPro"/>
</dbReference>
<accession>A0A6A6DE35</accession>
<proteinExistence type="predicted"/>
<evidence type="ECO:0000313" key="2">
    <source>
        <dbReference type="EMBL" id="KAF2177385.1"/>
    </source>
</evidence>
<dbReference type="OrthoDB" id="4507347at2759"/>
<dbReference type="Proteomes" id="UP000800200">
    <property type="component" value="Unassembled WGS sequence"/>
</dbReference>
<sequence length="318" mass="35715">MYPTTFPSCIYTALVILTTLSNAYYIDQNSCSPSKFGLDKLQNAFELAFSYARVITQNKDKFEDNTRVKDVTNWILGENAKIDSEGMNKWDLARLYLTNLNSVEKRSDTPDDVRIYYDTSRLEVTDLPSGAKKTHDKINNLSNLGDGIADCNEKTGIKAWTGSEPARHAFSTIQICPWYLKEMMIAKVGTFSAFKTKGLRLLDKGLDRLIPIDSPAGIDYIALFEVTMLHELTHTKIAGGIYGEGGSKDIDGLGNSYQWKNIRRLSQGEDSWENADSLAYWAFAVKMILEDGVTITENGDVEKVKVKGKGWETREWVA</sequence>
<dbReference type="Gene3D" id="3.40.390.10">
    <property type="entry name" value="Collagenase (Catalytic Domain)"/>
    <property type="match status" value="1"/>
</dbReference>
<evidence type="ECO:0000256" key="1">
    <source>
        <dbReference type="SAM" id="SignalP"/>
    </source>
</evidence>
<dbReference type="EMBL" id="ML994689">
    <property type="protein sequence ID" value="KAF2177385.1"/>
    <property type="molecule type" value="Genomic_DNA"/>
</dbReference>
<evidence type="ECO:0000313" key="3">
    <source>
        <dbReference type="Proteomes" id="UP000800200"/>
    </source>
</evidence>
<evidence type="ECO:0008006" key="4">
    <source>
        <dbReference type="Google" id="ProtNLM"/>
    </source>
</evidence>
<gene>
    <name evidence="2" type="ORF">K469DRAFT_809349</name>
</gene>
<dbReference type="InterPro" id="IPR024079">
    <property type="entry name" value="MetalloPept_cat_dom_sf"/>
</dbReference>
<name>A0A6A6DE35_9PEZI</name>
<feature type="signal peptide" evidence="1">
    <location>
        <begin position="1"/>
        <end position="23"/>
    </location>
</feature>
<keyword evidence="1" id="KW-0732">Signal</keyword>
<keyword evidence="3" id="KW-1185">Reference proteome</keyword>
<feature type="chain" id="PRO_5025664565" description="Lysine-specific metallo-endopeptidase domain-containing protein" evidence="1">
    <location>
        <begin position="24"/>
        <end position="318"/>
    </location>
</feature>